<dbReference type="PANTHER" id="PTHR34448:SF1">
    <property type="entry name" value="BLL6088 PROTEIN"/>
    <property type="match status" value="1"/>
</dbReference>
<keyword evidence="1" id="KW-0479">Metal-binding</keyword>
<dbReference type="InterPro" id="IPR052170">
    <property type="entry name" value="M29_Exopeptidase"/>
</dbReference>
<proteinExistence type="predicted"/>
<name>A0AB35U8E0_9FIRM</name>
<organism evidence="2 3">
    <name type="scientific">Grylomicrobium aquisgranensis</name>
    <dbReference type="NCBI Taxonomy" id="2926318"/>
    <lineage>
        <taxon>Bacteria</taxon>
        <taxon>Bacillati</taxon>
        <taxon>Bacillota</taxon>
        <taxon>Erysipelotrichia</taxon>
        <taxon>Erysipelotrichales</taxon>
        <taxon>Erysipelotrichaceae</taxon>
        <taxon>Grylomicrobium</taxon>
    </lineage>
</organism>
<dbReference type="Pfam" id="PF26233">
    <property type="entry name" value="NicX"/>
    <property type="match status" value="1"/>
</dbReference>
<dbReference type="GO" id="GO:0046872">
    <property type="term" value="F:metal ion binding"/>
    <property type="evidence" value="ECO:0007669"/>
    <property type="project" value="UniProtKB-KW"/>
</dbReference>
<protein>
    <submittedName>
        <fullName evidence="2">Peptidase</fullName>
    </submittedName>
</protein>
<dbReference type="InterPro" id="IPR058739">
    <property type="entry name" value="NicX"/>
</dbReference>
<evidence type="ECO:0000256" key="1">
    <source>
        <dbReference type="ARBA" id="ARBA00022723"/>
    </source>
</evidence>
<dbReference type="SUPFAM" id="SSF144052">
    <property type="entry name" value="Thermophilic metalloprotease-like"/>
    <property type="match status" value="1"/>
</dbReference>
<reference evidence="2 3" key="1">
    <citation type="submission" date="2022-03" db="EMBL/GenBank/DDBJ databases">
        <title>Novel taxa within the pig intestine.</title>
        <authorList>
            <person name="Wylensek D."/>
            <person name="Bishof K."/>
            <person name="Afrizal A."/>
            <person name="Clavel T."/>
        </authorList>
    </citation>
    <scope>NUCLEOTIDE SEQUENCE [LARGE SCALE GENOMIC DNA]</scope>
    <source>
        <strain evidence="2 3">CLA-KB-P133</strain>
    </source>
</reference>
<evidence type="ECO:0000313" key="2">
    <source>
        <dbReference type="EMBL" id="MDX8419639.1"/>
    </source>
</evidence>
<dbReference type="AlphaFoldDB" id="A0AB35U8E0"/>
<comment type="caution">
    <text evidence="2">The sequence shown here is derived from an EMBL/GenBank/DDBJ whole genome shotgun (WGS) entry which is preliminary data.</text>
</comment>
<dbReference type="RefSeq" id="WP_370595980.1">
    <property type="nucleotide sequence ID" value="NZ_JALBUR010000011.1"/>
</dbReference>
<gene>
    <name evidence="2" type="ORF">MOZ60_05985</name>
</gene>
<accession>A0AB35U8E0</accession>
<sequence length="326" mass="36021">MEHFRMVRGARIIMRDWVKVHPGDKICLVTSVKHYSEVRLLQNAAEDLGGVVSILFVEQEGIHVGDYFDMNPQIFRPYDVIIGASDYSIITTKAAEIAVSSGKKMLSLPLSVNHGESMLGFDFITMDVDETRILAETAMGMIGHPSSVHITTALGTDLTFSMAGRDFTFFNGTFWPHHNFSSASFEICIPIVETATEGTLVCDGSFGYIGKVKSPVQIHFSHGRIEHIDDSPEGRRLADYIASYHDERMLVGGELGIGLNDKSRCAGECYIEDESTYGTFHIGLGRNIGLGGRQNASGHFDLVTWHPTISFDGRMVMKDGCMLMPE</sequence>
<dbReference type="EMBL" id="JALBUR010000011">
    <property type="protein sequence ID" value="MDX8419639.1"/>
    <property type="molecule type" value="Genomic_DNA"/>
</dbReference>
<dbReference type="PANTHER" id="PTHR34448">
    <property type="entry name" value="AMINOPEPTIDASE"/>
    <property type="match status" value="1"/>
</dbReference>
<keyword evidence="3" id="KW-1185">Reference proteome</keyword>
<evidence type="ECO:0000313" key="3">
    <source>
        <dbReference type="Proteomes" id="UP001286174"/>
    </source>
</evidence>
<dbReference type="Proteomes" id="UP001286174">
    <property type="component" value="Unassembled WGS sequence"/>
</dbReference>